<gene>
    <name evidence="1" type="ORF">Pan161_19080</name>
</gene>
<evidence type="ECO:0000313" key="2">
    <source>
        <dbReference type="Proteomes" id="UP000316855"/>
    </source>
</evidence>
<keyword evidence="2" id="KW-1185">Reference proteome</keyword>
<evidence type="ECO:0000313" key="1">
    <source>
        <dbReference type="EMBL" id="QDT90258.1"/>
    </source>
</evidence>
<organism evidence="1 2">
    <name type="scientific">Gimesia algae</name>
    <dbReference type="NCBI Taxonomy" id="2527971"/>
    <lineage>
        <taxon>Bacteria</taxon>
        <taxon>Pseudomonadati</taxon>
        <taxon>Planctomycetota</taxon>
        <taxon>Planctomycetia</taxon>
        <taxon>Planctomycetales</taxon>
        <taxon>Planctomycetaceae</taxon>
        <taxon>Gimesia</taxon>
    </lineage>
</organism>
<accession>A0A517VB85</accession>
<reference evidence="1 2" key="1">
    <citation type="submission" date="2019-02" db="EMBL/GenBank/DDBJ databases">
        <title>Deep-cultivation of Planctomycetes and their phenomic and genomic characterization uncovers novel biology.</title>
        <authorList>
            <person name="Wiegand S."/>
            <person name="Jogler M."/>
            <person name="Boedeker C."/>
            <person name="Pinto D."/>
            <person name="Vollmers J."/>
            <person name="Rivas-Marin E."/>
            <person name="Kohn T."/>
            <person name="Peeters S.H."/>
            <person name="Heuer A."/>
            <person name="Rast P."/>
            <person name="Oberbeckmann S."/>
            <person name="Bunk B."/>
            <person name="Jeske O."/>
            <person name="Meyerdierks A."/>
            <person name="Storesund J.E."/>
            <person name="Kallscheuer N."/>
            <person name="Luecker S."/>
            <person name="Lage O.M."/>
            <person name="Pohl T."/>
            <person name="Merkel B.J."/>
            <person name="Hornburger P."/>
            <person name="Mueller R.-W."/>
            <person name="Bruemmer F."/>
            <person name="Labrenz M."/>
            <person name="Spormann A.M."/>
            <person name="Op den Camp H."/>
            <person name="Overmann J."/>
            <person name="Amann R."/>
            <person name="Jetten M.S.M."/>
            <person name="Mascher T."/>
            <person name="Medema M.H."/>
            <person name="Devos D.P."/>
            <person name="Kaster A.-K."/>
            <person name="Ovreas L."/>
            <person name="Rohde M."/>
            <person name="Galperin M.Y."/>
            <person name="Jogler C."/>
        </authorList>
    </citation>
    <scope>NUCLEOTIDE SEQUENCE [LARGE SCALE GENOMIC DNA]</scope>
    <source>
        <strain evidence="1 2">Pan161</strain>
    </source>
</reference>
<dbReference type="AlphaFoldDB" id="A0A517VB85"/>
<dbReference type="Proteomes" id="UP000316855">
    <property type="component" value="Chromosome"/>
</dbReference>
<dbReference type="EMBL" id="CP036343">
    <property type="protein sequence ID" value="QDT90258.1"/>
    <property type="molecule type" value="Genomic_DNA"/>
</dbReference>
<dbReference type="KEGG" id="gax:Pan161_19080"/>
<proteinExistence type="predicted"/>
<sequence length="89" mass="10331">MSTGRLDLGLRNCLLKNRFEFMDMGNFQIRLPSNATWCDDWIIGLNAHPGGKTEQWSENVGKTFESLTLHRCFISLDLFFPQPKWEIPV</sequence>
<protein>
    <submittedName>
        <fullName evidence="1">Uncharacterized protein</fullName>
    </submittedName>
</protein>
<name>A0A517VB85_9PLAN</name>